<dbReference type="AlphaFoldDB" id="L9VIB1"/>
<dbReference type="EMBL" id="AOHW01000053">
    <property type="protein sequence ID" value="ELY35993.1"/>
    <property type="molecule type" value="Genomic_DNA"/>
</dbReference>
<dbReference type="Pfam" id="PF00581">
    <property type="entry name" value="Rhodanese"/>
    <property type="match status" value="1"/>
</dbReference>
<evidence type="ECO:0000259" key="1">
    <source>
        <dbReference type="PROSITE" id="PS50206"/>
    </source>
</evidence>
<sequence length="228" mass="25156">MNRRQLLSTGAAVTITGLAGCLGSDDEYPTESFADVSVPLAPLEDVYEWYDVDDETEFVDTRTETEYDAHHIAGAVLSPAEHGLPQDDPVEEWSSETRIVTYCVCPHALAGHRAASLIDDGYENVYALDEGLQAWIDEGYPLEGSEVDQQLPAYDVQGQSDPDHAGEYAWVHEPETGQREPGEIAADGSYELTLHFTDLEDDTLIEVETPDYTRELTLEELTSDVVTA</sequence>
<comment type="caution">
    <text evidence="2">The sequence shown here is derived from an EMBL/GenBank/DDBJ whole genome shotgun (WGS) entry which is preliminary data.</text>
</comment>
<proteinExistence type="predicted"/>
<dbReference type="PROSITE" id="PS50206">
    <property type="entry name" value="RHODANESE_3"/>
    <property type="match status" value="1"/>
</dbReference>
<name>L9VIB1_9EURY</name>
<organism evidence="2 3">
    <name type="scientific">Natronorubrum tibetense GA33</name>
    <dbReference type="NCBI Taxonomy" id="1114856"/>
    <lineage>
        <taxon>Archaea</taxon>
        <taxon>Methanobacteriati</taxon>
        <taxon>Methanobacteriota</taxon>
        <taxon>Stenosarchaea group</taxon>
        <taxon>Halobacteria</taxon>
        <taxon>Halobacteriales</taxon>
        <taxon>Natrialbaceae</taxon>
        <taxon>Natronorubrum</taxon>
    </lineage>
</organism>
<dbReference type="Gene3D" id="3.40.250.10">
    <property type="entry name" value="Rhodanese-like domain"/>
    <property type="match status" value="1"/>
</dbReference>
<keyword evidence="3" id="KW-1185">Reference proteome</keyword>
<gene>
    <name evidence="2" type="ORF">C496_22729</name>
</gene>
<reference evidence="2 3" key="1">
    <citation type="journal article" date="2014" name="PLoS Genet.">
        <title>Phylogenetically driven sequencing of extremely halophilic archaea reveals strategies for static and dynamic osmo-response.</title>
        <authorList>
            <person name="Becker E.A."/>
            <person name="Seitzer P.M."/>
            <person name="Tritt A."/>
            <person name="Larsen D."/>
            <person name="Krusor M."/>
            <person name="Yao A.I."/>
            <person name="Wu D."/>
            <person name="Madern D."/>
            <person name="Eisen J.A."/>
            <person name="Darling A.E."/>
            <person name="Facciotti M.T."/>
        </authorList>
    </citation>
    <scope>NUCLEOTIDE SEQUENCE [LARGE SCALE GENOMIC DNA]</scope>
    <source>
        <strain evidence="2 3">GA33</strain>
    </source>
</reference>
<protein>
    <submittedName>
        <fullName evidence="2">Rhodanese</fullName>
    </submittedName>
</protein>
<dbReference type="PROSITE" id="PS51257">
    <property type="entry name" value="PROKAR_LIPOPROTEIN"/>
    <property type="match status" value="1"/>
</dbReference>
<dbReference type="eggNOG" id="arCOG02021">
    <property type="taxonomic scope" value="Archaea"/>
</dbReference>
<accession>L9VIB1</accession>
<dbReference type="SUPFAM" id="SSF52821">
    <property type="entry name" value="Rhodanese/Cell cycle control phosphatase"/>
    <property type="match status" value="1"/>
</dbReference>
<evidence type="ECO:0000313" key="2">
    <source>
        <dbReference type="EMBL" id="ELY35993.1"/>
    </source>
</evidence>
<dbReference type="Proteomes" id="UP000011599">
    <property type="component" value="Unassembled WGS sequence"/>
</dbReference>
<dbReference type="OrthoDB" id="252224at2157"/>
<evidence type="ECO:0000313" key="3">
    <source>
        <dbReference type="Proteomes" id="UP000011599"/>
    </source>
</evidence>
<dbReference type="STRING" id="1114856.GCA_000383975_01458"/>
<dbReference type="PATRIC" id="fig|1114856.3.peg.4699"/>
<dbReference type="InterPro" id="IPR001763">
    <property type="entry name" value="Rhodanese-like_dom"/>
</dbReference>
<feature type="domain" description="Rhodanese" evidence="1">
    <location>
        <begin position="52"/>
        <end position="144"/>
    </location>
</feature>
<dbReference type="InterPro" id="IPR036873">
    <property type="entry name" value="Rhodanese-like_dom_sf"/>
</dbReference>
<dbReference type="CDD" id="cd00158">
    <property type="entry name" value="RHOD"/>
    <property type="match status" value="1"/>
</dbReference>
<dbReference type="RefSeq" id="WP_006092850.1">
    <property type="nucleotide sequence ID" value="NZ_AOHW01000053.1"/>
</dbReference>